<evidence type="ECO:0000256" key="1">
    <source>
        <dbReference type="SAM" id="MobiDB-lite"/>
    </source>
</evidence>
<comment type="caution">
    <text evidence="2">The sequence shown here is derived from an EMBL/GenBank/DDBJ whole genome shotgun (WGS) entry which is preliminary data.</text>
</comment>
<dbReference type="Proteomes" id="UP001456524">
    <property type="component" value="Unassembled WGS sequence"/>
</dbReference>
<protein>
    <submittedName>
        <fullName evidence="2">Uncharacterized protein</fullName>
    </submittedName>
</protein>
<name>A0ABR1XV88_9PEZI</name>
<feature type="compositionally biased region" description="Basic and acidic residues" evidence="1">
    <location>
        <begin position="159"/>
        <end position="174"/>
    </location>
</feature>
<evidence type="ECO:0000313" key="2">
    <source>
        <dbReference type="EMBL" id="KAK8167002.1"/>
    </source>
</evidence>
<organism evidence="2 3">
    <name type="scientific">Phyllosticta citrichinensis</name>
    <dbReference type="NCBI Taxonomy" id="1130410"/>
    <lineage>
        <taxon>Eukaryota</taxon>
        <taxon>Fungi</taxon>
        <taxon>Dikarya</taxon>
        <taxon>Ascomycota</taxon>
        <taxon>Pezizomycotina</taxon>
        <taxon>Dothideomycetes</taxon>
        <taxon>Dothideomycetes incertae sedis</taxon>
        <taxon>Botryosphaeriales</taxon>
        <taxon>Phyllostictaceae</taxon>
        <taxon>Phyllosticta</taxon>
    </lineage>
</organism>
<gene>
    <name evidence="2" type="ORF">IWX90DRAFT_231746</name>
</gene>
<evidence type="ECO:0000313" key="3">
    <source>
        <dbReference type="Proteomes" id="UP001456524"/>
    </source>
</evidence>
<reference evidence="2 3" key="1">
    <citation type="journal article" date="2022" name="G3 (Bethesda)">
        <title>Enemy or ally: a genomic approach to elucidate the lifestyle of Phyllosticta citrichinaensis.</title>
        <authorList>
            <person name="Buijs V.A."/>
            <person name="Groenewald J.Z."/>
            <person name="Haridas S."/>
            <person name="LaButti K.M."/>
            <person name="Lipzen A."/>
            <person name="Martin F.M."/>
            <person name="Barry K."/>
            <person name="Grigoriev I.V."/>
            <person name="Crous P.W."/>
            <person name="Seidl M.F."/>
        </authorList>
    </citation>
    <scope>NUCLEOTIDE SEQUENCE [LARGE SCALE GENOMIC DNA]</scope>
    <source>
        <strain evidence="2 3">CBS 129764</strain>
    </source>
</reference>
<dbReference type="EMBL" id="JBBWUH010000005">
    <property type="protein sequence ID" value="KAK8167002.1"/>
    <property type="molecule type" value="Genomic_DNA"/>
</dbReference>
<feature type="compositionally biased region" description="Gly residues" evidence="1">
    <location>
        <begin position="184"/>
        <end position="193"/>
    </location>
</feature>
<proteinExistence type="predicted"/>
<accession>A0ABR1XV88</accession>
<sequence>MGRSAGKSAGQMLLLRCRAPRSLNLSQSFHLPGVDPSRRRWGDATHPDTQTERRRCCSSLRHAMYLAGSALLCSALLYSTLLCPNSRYLGTSGPAPPPPPPPLPPSLLLRQSHVRFSVCLSVCPFWYGALRPLVPWSPTQSLSPHLPPVTYPHVQSSSERGEGCSRTGQDRTGQDRGTGNCRYGSGGIKGTSA</sequence>
<feature type="region of interest" description="Disordered" evidence="1">
    <location>
        <begin position="147"/>
        <end position="193"/>
    </location>
</feature>
<keyword evidence="3" id="KW-1185">Reference proteome</keyword>